<dbReference type="RefSeq" id="WP_172859897.1">
    <property type="nucleotide sequence ID" value="NZ_JAGDEL010000015.1"/>
</dbReference>
<proteinExistence type="predicted"/>
<dbReference type="EMBL" id="JAGDEL010000015">
    <property type="protein sequence ID" value="MBO1513543.1"/>
    <property type="molecule type" value="Genomic_DNA"/>
</dbReference>
<protein>
    <submittedName>
        <fullName evidence="1">Uncharacterized protein</fullName>
    </submittedName>
</protein>
<evidence type="ECO:0000313" key="1">
    <source>
        <dbReference type="EMBL" id="MBO1513543.1"/>
    </source>
</evidence>
<gene>
    <name evidence="1" type="ORF">I7822_18030</name>
</gene>
<name>A0ABS3N5P4_9BACI</name>
<evidence type="ECO:0000313" key="2">
    <source>
        <dbReference type="Proteomes" id="UP000663981"/>
    </source>
</evidence>
<sequence>MSKMNKAVNNMGLGQMRQQLALERINHLSSLLCYKYGLDTVVCQHKNKRDFAIFVNCECCGELEHFVTYSLEQLIKMNVKGEVMNLLENSNKVKLAVE</sequence>
<accession>A0ABS3N5P4</accession>
<organism evidence="1 2">
    <name type="scientific">Metabacillus bambusae</name>
    <dbReference type="NCBI Taxonomy" id="2795218"/>
    <lineage>
        <taxon>Bacteria</taxon>
        <taxon>Bacillati</taxon>
        <taxon>Bacillota</taxon>
        <taxon>Bacilli</taxon>
        <taxon>Bacillales</taxon>
        <taxon>Bacillaceae</taxon>
        <taxon>Metabacillus</taxon>
    </lineage>
</organism>
<comment type="caution">
    <text evidence="1">The sequence shown here is derived from an EMBL/GenBank/DDBJ whole genome shotgun (WGS) entry which is preliminary data.</text>
</comment>
<keyword evidence="2" id="KW-1185">Reference proteome</keyword>
<dbReference type="Proteomes" id="UP000663981">
    <property type="component" value="Unassembled WGS sequence"/>
</dbReference>
<reference evidence="1 2" key="1">
    <citation type="submission" date="2021-03" db="EMBL/GenBank/DDBJ databases">
        <title>Whole genome sequence of Metabacillus bambusae BG109.</title>
        <authorList>
            <person name="Jeong J.W."/>
        </authorList>
    </citation>
    <scope>NUCLEOTIDE SEQUENCE [LARGE SCALE GENOMIC DNA]</scope>
    <source>
        <strain evidence="1 2">BG109</strain>
    </source>
</reference>